<dbReference type="RefSeq" id="WP_076349857.1">
    <property type="nucleotide sequence ID" value="NZ_CP019082.1"/>
</dbReference>
<organism evidence="1 2">
    <name type="scientific">Paludisphaera borealis</name>
    <dbReference type="NCBI Taxonomy" id="1387353"/>
    <lineage>
        <taxon>Bacteria</taxon>
        <taxon>Pseudomonadati</taxon>
        <taxon>Planctomycetota</taxon>
        <taxon>Planctomycetia</taxon>
        <taxon>Isosphaerales</taxon>
        <taxon>Isosphaeraceae</taxon>
        <taxon>Paludisphaera</taxon>
    </lineage>
</organism>
<dbReference type="AlphaFoldDB" id="A0A1U7CXB0"/>
<proteinExistence type="predicted"/>
<evidence type="ECO:0000313" key="2">
    <source>
        <dbReference type="Proteomes" id="UP000186309"/>
    </source>
</evidence>
<keyword evidence="2" id="KW-1185">Reference proteome</keyword>
<dbReference type="KEGG" id="pbor:BSF38_05095"/>
<accession>A0A1U7CXB0</accession>
<reference evidence="2" key="1">
    <citation type="submission" date="2016-12" db="EMBL/GenBank/DDBJ databases">
        <title>Comparative genomics of four Isosphaeraceae planctomycetes: a common pool of plasmids and glycoside hydrolase genes.</title>
        <authorList>
            <person name="Ivanova A."/>
        </authorList>
    </citation>
    <scope>NUCLEOTIDE SEQUENCE [LARGE SCALE GENOMIC DNA]</scope>
    <source>
        <strain evidence="2">PX4</strain>
    </source>
</reference>
<protein>
    <submittedName>
        <fullName evidence="1">Uncharacterized protein</fullName>
    </submittedName>
</protein>
<dbReference type="Proteomes" id="UP000186309">
    <property type="component" value="Chromosome"/>
</dbReference>
<dbReference type="STRING" id="1387353.BSF38_05095"/>
<evidence type="ECO:0000313" key="1">
    <source>
        <dbReference type="EMBL" id="APW63523.1"/>
    </source>
</evidence>
<gene>
    <name evidence="1" type="ORF">BSF38_05095</name>
</gene>
<dbReference type="EMBL" id="CP019082">
    <property type="protein sequence ID" value="APW63523.1"/>
    <property type="molecule type" value="Genomic_DNA"/>
</dbReference>
<sequence length="134" mass="15248">MTSIELSIATIDMIREALNPLLHPDLHTKLRCEPTTLLRIKHKPNSIHQALYLSVPTNGKYSQIAIIEYQGDGRDLIEVELCSEKEWMPCESRGFPLVEIEQSIPTIATIINNHFDEWAGAATKHGEVWLSPWM</sequence>
<name>A0A1U7CXB0_9BACT</name>